<comment type="caution">
    <text evidence="3">The sequence shown here is derived from an EMBL/GenBank/DDBJ whole genome shotgun (WGS) entry which is preliminary data.</text>
</comment>
<feature type="non-terminal residue" evidence="3">
    <location>
        <position position="1"/>
    </location>
</feature>
<dbReference type="OrthoDB" id="4062651at2759"/>
<evidence type="ECO:0000313" key="4">
    <source>
        <dbReference type="Proteomes" id="UP001141552"/>
    </source>
</evidence>
<dbReference type="AlphaFoldDB" id="A0A9Q0J739"/>
<protein>
    <recommendedName>
        <fullName evidence="2">Protein kinase domain-containing protein</fullName>
    </recommendedName>
</protein>
<dbReference type="Pfam" id="PF19160">
    <property type="entry name" value="SPARK"/>
    <property type="match status" value="1"/>
</dbReference>
<reference evidence="3" key="2">
    <citation type="journal article" date="2023" name="Plants (Basel)">
        <title>Annotation of the Turnera subulata (Passifloraceae) Draft Genome Reveals the S-Locus Evolved after the Divergence of Turneroideae from Passifloroideae in a Stepwise Manner.</title>
        <authorList>
            <person name="Henning P.M."/>
            <person name="Roalson E.H."/>
            <person name="Mir W."/>
            <person name="McCubbin A.G."/>
            <person name="Shore J.S."/>
        </authorList>
    </citation>
    <scope>NUCLEOTIDE SEQUENCE</scope>
    <source>
        <strain evidence="3">F60SS</strain>
    </source>
</reference>
<feature type="chain" id="PRO_5040199087" description="Protein kinase domain-containing protein" evidence="1">
    <location>
        <begin position="26"/>
        <end position="446"/>
    </location>
</feature>
<dbReference type="InterPro" id="IPR000719">
    <property type="entry name" value="Prot_kinase_dom"/>
</dbReference>
<dbReference type="InterPro" id="IPR051564">
    <property type="entry name" value="LRR_receptor-like_kinase"/>
</dbReference>
<evidence type="ECO:0000259" key="2">
    <source>
        <dbReference type="PROSITE" id="PS50011"/>
    </source>
</evidence>
<feature type="signal peptide" evidence="1">
    <location>
        <begin position="1"/>
        <end position="25"/>
    </location>
</feature>
<proteinExistence type="predicted"/>
<sequence length="446" mass="49326">NREKLCFSSLVFICILITAIDPVLSQTSNNSCILDIQSSPSKNKSSCDSGNWGGFISNSCCTYLFNGYLHALGQHANQTETGQIFLNSTQQSSCLTEMKQVDDEDVSSCGVERLTSGASGCSTYTTMDVVNKFGDGLKNLDEDCKPMDSEGKSEEVCSGCLRRWEEIGGSSNNNATDSDSEANICRFAVLVTLISTKIDTREWPQTIVQCLARQNGFAGNVYRGILSNGSHVAVKHIVKDKQAAETFVREGDEYFLVYELCHNGNLSEWLYAGKDRILSWPQRLQIAIDSAWGLWFLHSYPEGCIVHRDIKPTNILIDTEFQAKLADFGLSKVMDVGQSYVSSEVRGTFGYVDPEYQRNHHVNAKGDVYSFGIVLLQLISGQRAKVLARGGKVTEFADPKLNGEYSVEAFDLVMKLALTCTGPKQERPSMDQVILRLKKALNISIQ</sequence>
<keyword evidence="1" id="KW-0732">Signal</keyword>
<gene>
    <name evidence="3" type="ORF">Tsubulata_027702</name>
</gene>
<dbReference type="GO" id="GO:0004672">
    <property type="term" value="F:protein kinase activity"/>
    <property type="evidence" value="ECO:0007669"/>
    <property type="project" value="InterPro"/>
</dbReference>
<dbReference type="PROSITE" id="PS50011">
    <property type="entry name" value="PROTEIN_KINASE_DOM"/>
    <property type="match status" value="1"/>
</dbReference>
<evidence type="ECO:0000256" key="1">
    <source>
        <dbReference type="SAM" id="SignalP"/>
    </source>
</evidence>
<dbReference type="PROSITE" id="PS00108">
    <property type="entry name" value="PROTEIN_KINASE_ST"/>
    <property type="match status" value="1"/>
</dbReference>
<dbReference type="PANTHER" id="PTHR48055:SF9">
    <property type="entry name" value="PROTEIN KINASE DOMAIN-CONTAINING PROTEIN"/>
    <property type="match status" value="1"/>
</dbReference>
<accession>A0A9Q0J739</accession>
<dbReference type="Pfam" id="PF00069">
    <property type="entry name" value="Pkinase"/>
    <property type="match status" value="1"/>
</dbReference>
<reference evidence="3" key="1">
    <citation type="submission" date="2022-02" db="EMBL/GenBank/DDBJ databases">
        <authorList>
            <person name="Henning P.M."/>
            <person name="McCubbin A.G."/>
            <person name="Shore J.S."/>
        </authorList>
    </citation>
    <scope>NUCLEOTIDE SEQUENCE</scope>
    <source>
        <strain evidence="3">F60SS</strain>
        <tissue evidence="3">Leaves</tissue>
    </source>
</reference>
<dbReference type="SUPFAM" id="SSF56112">
    <property type="entry name" value="Protein kinase-like (PK-like)"/>
    <property type="match status" value="1"/>
</dbReference>
<dbReference type="GO" id="GO:0005524">
    <property type="term" value="F:ATP binding"/>
    <property type="evidence" value="ECO:0007669"/>
    <property type="project" value="InterPro"/>
</dbReference>
<feature type="non-terminal residue" evidence="3">
    <location>
        <position position="446"/>
    </location>
</feature>
<dbReference type="EMBL" id="JAKUCV010005746">
    <property type="protein sequence ID" value="KAJ4830040.1"/>
    <property type="molecule type" value="Genomic_DNA"/>
</dbReference>
<name>A0A9Q0J739_9ROSI</name>
<organism evidence="3 4">
    <name type="scientific">Turnera subulata</name>
    <dbReference type="NCBI Taxonomy" id="218843"/>
    <lineage>
        <taxon>Eukaryota</taxon>
        <taxon>Viridiplantae</taxon>
        <taxon>Streptophyta</taxon>
        <taxon>Embryophyta</taxon>
        <taxon>Tracheophyta</taxon>
        <taxon>Spermatophyta</taxon>
        <taxon>Magnoliopsida</taxon>
        <taxon>eudicotyledons</taxon>
        <taxon>Gunneridae</taxon>
        <taxon>Pentapetalae</taxon>
        <taxon>rosids</taxon>
        <taxon>fabids</taxon>
        <taxon>Malpighiales</taxon>
        <taxon>Passifloraceae</taxon>
        <taxon>Turnera</taxon>
    </lineage>
</organism>
<dbReference type="PANTHER" id="PTHR48055">
    <property type="entry name" value="LEUCINE-RICH REPEAT RECEPTOR PROTEIN KINASE EMS1"/>
    <property type="match status" value="1"/>
</dbReference>
<feature type="domain" description="Protein kinase" evidence="2">
    <location>
        <begin position="161"/>
        <end position="441"/>
    </location>
</feature>
<dbReference type="Proteomes" id="UP001141552">
    <property type="component" value="Unassembled WGS sequence"/>
</dbReference>
<dbReference type="InterPro" id="IPR011009">
    <property type="entry name" value="Kinase-like_dom_sf"/>
</dbReference>
<dbReference type="SMART" id="SM00220">
    <property type="entry name" value="S_TKc"/>
    <property type="match status" value="1"/>
</dbReference>
<dbReference type="InterPro" id="IPR043891">
    <property type="entry name" value="SPARK"/>
</dbReference>
<dbReference type="Gene3D" id="1.10.510.10">
    <property type="entry name" value="Transferase(Phosphotransferase) domain 1"/>
    <property type="match status" value="1"/>
</dbReference>
<evidence type="ECO:0000313" key="3">
    <source>
        <dbReference type="EMBL" id="KAJ4830040.1"/>
    </source>
</evidence>
<dbReference type="GO" id="GO:0016020">
    <property type="term" value="C:membrane"/>
    <property type="evidence" value="ECO:0007669"/>
    <property type="project" value="TreeGrafter"/>
</dbReference>
<dbReference type="InterPro" id="IPR008271">
    <property type="entry name" value="Ser/Thr_kinase_AS"/>
</dbReference>
<keyword evidence="4" id="KW-1185">Reference proteome</keyword>